<protein>
    <recommendedName>
        <fullName evidence="2">SAC3/GANP/THP3 conserved domain-containing protein</fullName>
    </recommendedName>
</protein>
<dbReference type="Gene3D" id="1.25.40.990">
    <property type="match status" value="1"/>
</dbReference>
<feature type="region of interest" description="Disordered" evidence="1">
    <location>
        <begin position="304"/>
        <end position="341"/>
    </location>
</feature>
<dbReference type="Pfam" id="PF03399">
    <property type="entry name" value="SAC3_GANP"/>
    <property type="match status" value="1"/>
</dbReference>
<dbReference type="InterPro" id="IPR005062">
    <property type="entry name" value="SAC3/GANP/THP3_conserved"/>
</dbReference>
<feature type="compositionally biased region" description="Polar residues" evidence="1">
    <location>
        <begin position="310"/>
        <end position="321"/>
    </location>
</feature>
<organism evidence="3 4">
    <name type="scientific">Aedes albopictus</name>
    <name type="common">Asian tiger mosquito</name>
    <name type="synonym">Stegomyia albopicta</name>
    <dbReference type="NCBI Taxonomy" id="7160"/>
    <lineage>
        <taxon>Eukaryota</taxon>
        <taxon>Metazoa</taxon>
        <taxon>Ecdysozoa</taxon>
        <taxon>Arthropoda</taxon>
        <taxon>Hexapoda</taxon>
        <taxon>Insecta</taxon>
        <taxon>Pterygota</taxon>
        <taxon>Neoptera</taxon>
        <taxon>Endopterygota</taxon>
        <taxon>Diptera</taxon>
        <taxon>Nematocera</taxon>
        <taxon>Culicoidea</taxon>
        <taxon>Culicidae</taxon>
        <taxon>Culicinae</taxon>
        <taxon>Aedini</taxon>
        <taxon>Aedes</taxon>
        <taxon>Stegomyia</taxon>
    </lineage>
</organism>
<dbReference type="RefSeq" id="XP_019549454.2">
    <property type="nucleotide sequence ID" value="XM_019693909.3"/>
</dbReference>
<keyword evidence="4" id="KW-1185">Reference proteome</keyword>
<proteinExistence type="predicted"/>
<dbReference type="EnsemblMetazoa" id="AALFPA23_000488.R38080">
    <property type="protein sequence ID" value="AALFPA23_000488.P38080"/>
    <property type="gene ID" value="AALFPA23_000488"/>
</dbReference>
<dbReference type="InterPro" id="IPR045107">
    <property type="entry name" value="SAC3/GANP/THP3"/>
</dbReference>
<sequence>MESFIRGSCESMCPKAEIDMRTRERMLHFYELKRGSRTEPVQRLVVKEFARSAAGVRRPKHWEIRTVGCLKRTVEYLLTEVVPDERRPYNFRYEFIFDRLRAVRQEVVMQNLAEKDTLDILEPVVCFLAYSAYVLCESHINEFDPKICSIHLQECLKKVLRCYDDLDEESTPYNQSRRIRMEALYLAFNLGSSEALTRGISLPKDIRKRLSLQLSMNIEYLRHNFHRVLLSIQKLPPLEAALATLKVPTIRQQLLLRFSTAFQSKVLSVPLEWIGHVLLYQRPEHSSLIEDCHHYNLQLVQVDESPPPDQSTVAQRTSAPVSTPKDAWWDEDSDDEKDKDHNLSAVISSVLAGKSVKFEKTRFDSSKPVVQPRRMEFVDRKLSAMTSISGMLLEGEC</sequence>
<evidence type="ECO:0000313" key="3">
    <source>
        <dbReference type="EnsemblMetazoa" id="AALFPA23_000488.P38080"/>
    </source>
</evidence>
<dbReference type="GeneID" id="109419674"/>
<evidence type="ECO:0000313" key="4">
    <source>
        <dbReference type="Proteomes" id="UP000069940"/>
    </source>
</evidence>
<accession>A0ABM1XKF2</accession>
<evidence type="ECO:0000256" key="1">
    <source>
        <dbReference type="SAM" id="MobiDB-lite"/>
    </source>
</evidence>
<dbReference type="Proteomes" id="UP000069940">
    <property type="component" value="Unassembled WGS sequence"/>
</dbReference>
<evidence type="ECO:0000259" key="2">
    <source>
        <dbReference type="Pfam" id="PF03399"/>
    </source>
</evidence>
<dbReference type="PANTHER" id="PTHR12436:SF38">
    <property type="entry name" value="SAC3 DOMAIN-CONTAINING PROTEIN 1"/>
    <property type="match status" value="1"/>
</dbReference>
<dbReference type="PANTHER" id="PTHR12436">
    <property type="entry name" value="80 KDA MCM3-ASSOCIATED PROTEIN"/>
    <property type="match status" value="1"/>
</dbReference>
<reference evidence="4" key="1">
    <citation type="journal article" date="2015" name="Proc. Natl. Acad. Sci. U.S.A.">
        <title>Genome sequence of the Asian Tiger mosquito, Aedes albopictus, reveals insights into its biology, genetics, and evolution.</title>
        <authorList>
            <person name="Chen X.G."/>
            <person name="Jiang X."/>
            <person name="Gu J."/>
            <person name="Xu M."/>
            <person name="Wu Y."/>
            <person name="Deng Y."/>
            <person name="Zhang C."/>
            <person name="Bonizzoni M."/>
            <person name="Dermauw W."/>
            <person name="Vontas J."/>
            <person name="Armbruster P."/>
            <person name="Huang X."/>
            <person name="Yang Y."/>
            <person name="Zhang H."/>
            <person name="He W."/>
            <person name="Peng H."/>
            <person name="Liu Y."/>
            <person name="Wu K."/>
            <person name="Chen J."/>
            <person name="Lirakis M."/>
            <person name="Topalis P."/>
            <person name="Van Leeuwen T."/>
            <person name="Hall A.B."/>
            <person name="Jiang X."/>
            <person name="Thorpe C."/>
            <person name="Mueller R.L."/>
            <person name="Sun C."/>
            <person name="Waterhouse R.M."/>
            <person name="Yan G."/>
            <person name="Tu Z.J."/>
            <person name="Fang X."/>
            <person name="James A.A."/>
        </authorList>
    </citation>
    <scope>NUCLEOTIDE SEQUENCE [LARGE SCALE GENOMIC DNA]</scope>
    <source>
        <strain evidence="4">Foshan</strain>
    </source>
</reference>
<reference evidence="3" key="2">
    <citation type="submission" date="2025-05" db="UniProtKB">
        <authorList>
            <consortium name="EnsemblMetazoa"/>
        </authorList>
    </citation>
    <scope>IDENTIFICATION</scope>
    <source>
        <strain evidence="3">Foshan</strain>
    </source>
</reference>
<feature type="domain" description="SAC3/GANP/THP3 conserved" evidence="2">
    <location>
        <begin position="12"/>
        <end position="299"/>
    </location>
</feature>
<name>A0ABM1XKF2_AEDAL</name>